<sequence length="590" mass="67128">MYSKFFYEYIYLDNQVLTNTMEPKIFFYEKILFSTVFFTVAALLCFISYEAKSQSNDKPDLREDCNICKGQVANYTILNAYFSDNSGNPSTIDQICNEPGPSYISLLYTSNAKNNIHNLRLIADILKKNTNDPEGPALDSYYINEFAGTISPCNSETCILTIPIPNMGINCPNEFFELSNPLVAWTTSGAKELEDKYKCQDYPAAQCLNASSIPIEVGDLEYNFDVNFECFQENLNHTNVSFFITSLFGGNPTQEYNVLWNFEFEDGTIINSSDINPSFQNVESGEIVTASLTVSQGSLNGSIIENTYTIPIALNENEVIESSTIIEGDKGEANGSIEVEFRPGNFFYFWTSLDDPDFYSEEKRIEDLPEGTYRLTTFDEDTGLCRTDIFEITFSILPVELKYFEAEHFSSEQAIKLTWATTKEWESSHFEVFKSFDNIENWQKIAEIDAAGYSEKIQYYEFIDTENSTRSSMVYYQLRQVDFDGTYEKSKVLGVQIPSDGINKNTWKIYPNPVENQSIHLILAQAEDYEDEAISASLINPLGSTYYLNGPTIEALTEEINLVLSQNSKGVYVLQIAWDKETQQLKILKR</sequence>
<comment type="caution">
    <text evidence="2">The sequence shown here is derived from an EMBL/GenBank/DDBJ whole genome shotgun (WGS) entry which is preliminary data.</text>
</comment>
<name>S2DHQ4_INDAL</name>
<protein>
    <submittedName>
        <fullName evidence="2">Cadherin domain protein</fullName>
    </submittedName>
</protein>
<organism evidence="2 3">
    <name type="scientific">Indibacter alkaliphilus (strain CCUG 57479 / KCTC 22604 / LW1)</name>
    <dbReference type="NCBI Taxonomy" id="1189612"/>
    <lineage>
        <taxon>Bacteria</taxon>
        <taxon>Pseudomonadati</taxon>
        <taxon>Bacteroidota</taxon>
        <taxon>Cytophagia</taxon>
        <taxon>Cytophagales</taxon>
        <taxon>Cyclobacteriaceae</taxon>
    </lineage>
</organism>
<keyword evidence="3" id="KW-1185">Reference proteome</keyword>
<gene>
    <name evidence="2" type="ORF">A33Q_2450</name>
</gene>
<evidence type="ECO:0000256" key="1">
    <source>
        <dbReference type="SAM" id="Phobius"/>
    </source>
</evidence>
<dbReference type="AlphaFoldDB" id="S2DHQ4"/>
<dbReference type="eggNOG" id="COG3210">
    <property type="taxonomic scope" value="Bacteria"/>
</dbReference>
<proteinExistence type="predicted"/>
<dbReference type="InterPro" id="IPR026444">
    <property type="entry name" value="Secre_tail"/>
</dbReference>
<feature type="transmembrane region" description="Helical" evidence="1">
    <location>
        <begin position="31"/>
        <end position="49"/>
    </location>
</feature>
<evidence type="ECO:0000313" key="2">
    <source>
        <dbReference type="EMBL" id="EOZ96680.1"/>
    </source>
</evidence>
<evidence type="ECO:0000313" key="3">
    <source>
        <dbReference type="Proteomes" id="UP000006073"/>
    </source>
</evidence>
<reference evidence="2 3" key="1">
    <citation type="journal article" date="2013" name="Genome Announc.">
        <title>Draft Genome Sequence of Indibacter alkaliphilus Strain LW1T, Isolated from Lonar Lake, a Haloalkaline Lake in the Buldana District of Maharashtra, India.</title>
        <authorList>
            <person name="Singh A."/>
            <person name="Kumar Jangir P."/>
            <person name="Sharma R."/>
            <person name="Singh A."/>
            <person name="Kumar Pinnaka A."/>
            <person name="Shivaji S."/>
        </authorList>
    </citation>
    <scope>NUCLEOTIDE SEQUENCE [LARGE SCALE GENOMIC DNA]</scope>
    <source>
        <strain evidence="3">CCUG 57479 / KCTC 22604 / LW1</strain>
    </source>
</reference>
<keyword evidence="1" id="KW-0812">Transmembrane</keyword>
<dbReference type="EMBL" id="ALWO02000033">
    <property type="protein sequence ID" value="EOZ96680.1"/>
    <property type="molecule type" value="Genomic_DNA"/>
</dbReference>
<keyword evidence="1" id="KW-1133">Transmembrane helix</keyword>
<keyword evidence="1" id="KW-0472">Membrane</keyword>
<accession>S2DHQ4</accession>
<dbReference type="Proteomes" id="UP000006073">
    <property type="component" value="Unassembled WGS sequence"/>
</dbReference>
<dbReference type="STRING" id="1189612.A33Q_2450"/>
<dbReference type="NCBIfam" id="TIGR04183">
    <property type="entry name" value="Por_Secre_tail"/>
    <property type="match status" value="1"/>
</dbReference>